<feature type="domain" description="N-acetyltransferase" evidence="1">
    <location>
        <begin position="65"/>
        <end position="205"/>
    </location>
</feature>
<organism evidence="2 3">
    <name type="scientific">Agromyces mediolanus</name>
    <name type="common">Corynebacterium mediolanum</name>
    <dbReference type="NCBI Taxonomy" id="41986"/>
    <lineage>
        <taxon>Bacteria</taxon>
        <taxon>Bacillati</taxon>
        <taxon>Actinomycetota</taxon>
        <taxon>Actinomycetes</taxon>
        <taxon>Micrococcales</taxon>
        <taxon>Microbacteriaceae</taxon>
        <taxon>Agromyces</taxon>
    </lineage>
</organism>
<dbReference type="InterPro" id="IPR000182">
    <property type="entry name" value="GNAT_dom"/>
</dbReference>
<dbReference type="Proteomes" id="UP000610303">
    <property type="component" value="Unassembled WGS sequence"/>
</dbReference>
<reference evidence="2" key="2">
    <citation type="submission" date="2020-09" db="EMBL/GenBank/DDBJ databases">
        <authorList>
            <person name="Sun Q."/>
            <person name="Ohkuma M."/>
        </authorList>
    </citation>
    <scope>NUCLEOTIDE SEQUENCE</scope>
    <source>
        <strain evidence="2">JCM 3346</strain>
    </source>
</reference>
<sequence>MTLLVRQYQPADRDDIADVCLRTAIAGGDASGRYSDDALMPEVFALPYLAYDPSLVFVVTNGHRVVGYVLGVADTRDFVEWWRREWAPGFAARHPRPGPPTGREPAFTEARLLEAGRDPDRMLVAELDEYPAHLHIDLLPEAQGQGLGRRLVDVLRAALRGRGVPGVHLGFDPSNTGARAFYERLGFVELPSSTPTAPLFGISTG</sequence>
<accession>A0A918FD20</accession>
<dbReference type="Pfam" id="PF00583">
    <property type="entry name" value="Acetyltransf_1"/>
    <property type="match status" value="1"/>
</dbReference>
<dbReference type="PANTHER" id="PTHR13170">
    <property type="entry name" value="O-GLCNACASE"/>
    <property type="match status" value="1"/>
</dbReference>
<name>A0A918FD20_AGRME</name>
<protein>
    <recommendedName>
        <fullName evidence="1">N-acetyltransferase domain-containing protein</fullName>
    </recommendedName>
</protein>
<dbReference type="EMBL" id="BMRJ01000002">
    <property type="protein sequence ID" value="GGR31754.1"/>
    <property type="molecule type" value="Genomic_DNA"/>
</dbReference>
<dbReference type="PROSITE" id="PS51186">
    <property type="entry name" value="GNAT"/>
    <property type="match status" value="1"/>
</dbReference>
<evidence type="ECO:0000259" key="1">
    <source>
        <dbReference type="PROSITE" id="PS51186"/>
    </source>
</evidence>
<gene>
    <name evidence="2" type="ORF">GCM10010196_27620</name>
</gene>
<reference evidence="2" key="1">
    <citation type="journal article" date="2014" name="Int. J. Syst. Evol. Microbiol.">
        <title>Complete genome sequence of Corynebacterium casei LMG S-19264T (=DSM 44701T), isolated from a smear-ripened cheese.</title>
        <authorList>
            <consortium name="US DOE Joint Genome Institute (JGI-PGF)"/>
            <person name="Walter F."/>
            <person name="Albersmeier A."/>
            <person name="Kalinowski J."/>
            <person name="Ruckert C."/>
        </authorList>
    </citation>
    <scope>NUCLEOTIDE SEQUENCE</scope>
    <source>
        <strain evidence="2">JCM 3346</strain>
    </source>
</reference>
<dbReference type="InterPro" id="IPR016181">
    <property type="entry name" value="Acyl_CoA_acyltransferase"/>
</dbReference>
<dbReference type="RefSeq" id="WP_189085911.1">
    <property type="nucleotide sequence ID" value="NZ_BMRJ01000002.1"/>
</dbReference>
<evidence type="ECO:0000313" key="2">
    <source>
        <dbReference type="EMBL" id="GGR31754.1"/>
    </source>
</evidence>
<dbReference type="Gene3D" id="3.40.630.30">
    <property type="match status" value="1"/>
</dbReference>
<comment type="caution">
    <text evidence="2">The sequence shown here is derived from an EMBL/GenBank/DDBJ whole genome shotgun (WGS) entry which is preliminary data.</text>
</comment>
<evidence type="ECO:0000313" key="3">
    <source>
        <dbReference type="Proteomes" id="UP000610303"/>
    </source>
</evidence>
<dbReference type="PANTHER" id="PTHR13170:SF16">
    <property type="entry name" value="PROTEIN O-GLCNACASE"/>
    <property type="match status" value="1"/>
</dbReference>
<dbReference type="SUPFAM" id="SSF55729">
    <property type="entry name" value="Acyl-CoA N-acyltransferases (Nat)"/>
    <property type="match status" value="1"/>
</dbReference>
<dbReference type="GO" id="GO:0016747">
    <property type="term" value="F:acyltransferase activity, transferring groups other than amino-acyl groups"/>
    <property type="evidence" value="ECO:0007669"/>
    <property type="project" value="InterPro"/>
</dbReference>
<proteinExistence type="predicted"/>
<dbReference type="InterPro" id="IPR051822">
    <property type="entry name" value="Glycosyl_Hydrolase_84"/>
</dbReference>
<keyword evidence="3" id="KW-1185">Reference proteome</keyword>
<dbReference type="CDD" id="cd04301">
    <property type="entry name" value="NAT_SF"/>
    <property type="match status" value="1"/>
</dbReference>
<dbReference type="AlphaFoldDB" id="A0A918FD20"/>